<comment type="caution">
    <text evidence="2">The sequence shown here is derived from an EMBL/GenBank/DDBJ whole genome shotgun (WGS) entry which is preliminary data.</text>
</comment>
<sequence>MSPSLGSRSTSTRVFLTLIALYCVANIMLTVGSIVALRRARSYASRGDCAFDGVHYGFAAWGIYPLQMAAGLISSLVALCMVAHGTSRAVDSRLDPLFVFRGIFFTLLTLAPFVYVGWSGLSYVGKKGYRKENPGHLRESGMSGFPYLGAVDMALEDWPLDHSTVPRFIGLGGAFVLRTLIDVPGTAFAMAMIHFNVMFSAMICGLAVALAPPAGVLVGVHGVAPALSA</sequence>
<keyword evidence="1" id="KW-1133">Transmembrane helix</keyword>
<reference evidence="3" key="1">
    <citation type="submission" date="2018-12" db="EMBL/GenBank/DDBJ databases">
        <title>The complete genome of Metarhizium rileyi, a key fungal pathogen of Lepidoptera.</title>
        <authorList>
            <person name="Binneck E."/>
            <person name="Lastra C.C.L."/>
            <person name="Sosa-Gomez D.R."/>
        </authorList>
    </citation>
    <scope>NUCLEOTIDE SEQUENCE [LARGE SCALE GENOMIC DNA]</scope>
    <source>
        <strain evidence="3">Cep018-CH2</strain>
    </source>
</reference>
<keyword evidence="1" id="KW-0472">Membrane</keyword>
<proteinExistence type="predicted"/>
<keyword evidence="1" id="KW-0812">Transmembrane</keyword>
<dbReference type="Proteomes" id="UP000317257">
    <property type="component" value="Unassembled WGS sequence"/>
</dbReference>
<gene>
    <name evidence="2" type="ORF">ED733_002699</name>
</gene>
<accession>A0A5C6G4Z6</accession>
<evidence type="ECO:0000313" key="2">
    <source>
        <dbReference type="EMBL" id="TWU72584.1"/>
    </source>
</evidence>
<evidence type="ECO:0000256" key="1">
    <source>
        <dbReference type="SAM" id="Phobius"/>
    </source>
</evidence>
<organism evidence="2 3">
    <name type="scientific">Metarhizium rileyi (strain RCEF 4871)</name>
    <name type="common">Nomuraea rileyi</name>
    <dbReference type="NCBI Taxonomy" id="1649241"/>
    <lineage>
        <taxon>Eukaryota</taxon>
        <taxon>Fungi</taxon>
        <taxon>Dikarya</taxon>
        <taxon>Ascomycota</taxon>
        <taxon>Pezizomycotina</taxon>
        <taxon>Sordariomycetes</taxon>
        <taxon>Hypocreomycetidae</taxon>
        <taxon>Hypocreales</taxon>
        <taxon>Clavicipitaceae</taxon>
        <taxon>Metarhizium</taxon>
    </lineage>
</organism>
<feature type="transmembrane region" description="Helical" evidence="1">
    <location>
        <begin position="98"/>
        <end position="121"/>
    </location>
</feature>
<dbReference type="EMBL" id="SBHS01000026">
    <property type="protein sequence ID" value="TWU72584.1"/>
    <property type="molecule type" value="Genomic_DNA"/>
</dbReference>
<dbReference type="AlphaFoldDB" id="A0A5C6G4Z6"/>
<feature type="transmembrane region" description="Helical" evidence="1">
    <location>
        <begin position="187"/>
        <end position="211"/>
    </location>
</feature>
<feature type="transmembrane region" description="Helical" evidence="1">
    <location>
        <begin position="58"/>
        <end position="86"/>
    </location>
</feature>
<name>A0A5C6G4Z6_METRR</name>
<protein>
    <submittedName>
        <fullName evidence="2">Uncharacterized protein</fullName>
    </submittedName>
</protein>
<feature type="transmembrane region" description="Helical" evidence="1">
    <location>
        <begin position="14"/>
        <end position="37"/>
    </location>
</feature>
<evidence type="ECO:0000313" key="3">
    <source>
        <dbReference type="Proteomes" id="UP000317257"/>
    </source>
</evidence>